<sequence length="174" mass="19541">MKTPLQFIIFFITSALVIQTTKAQVDQGAIDATEAYFTAKMCDDFETLINLTLPDLIDQAGGRDRMMTALSKIHNNQRSKGILLQEFKIKEEIEQTKTKSETHVLIPTVTISKVPGGTVTTESHLIAVGTESNSKWYIVETSSLNEFNIQKVIANWDNSIMLPFKKSPVFKEDK</sequence>
<gene>
    <name evidence="1" type="ORF">SAMN06295967_11457</name>
</gene>
<dbReference type="AlphaFoldDB" id="A0A239G0C9"/>
<accession>A0A239G0C9</accession>
<dbReference type="EMBL" id="FZOK01000014">
    <property type="protein sequence ID" value="SNS62611.1"/>
    <property type="molecule type" value="Genomic_DNA"/>
</dbReference>
<dbReference type="RefSeq" id="WP_212668465.1">
    <property type="nucleotide sequence ID" value="NZ_FZOK01000014.1"/>
</dbReference>
<evidence type="ECO:0000313" key="1">
    <source>
        <dbReference type="EMBL" id="SNS62611.1"/>
    </source>
</evidence>
<proteinExistence type="predicted"/>
<dbReference type="Proteomes" id="UP000198480">
    <property type="component" value="Unassembled WGS sequence"/>
</dbReference>
<protein>
    <submittedName>
        <fullName evidence="1">Uncharacterized protein</fullName>
    </submittedName>
</protein>
<name>A0A239G0C9_9BACT</name>
<keyword evidence="2" id="KW-1185">Reference proteome</keyword>
<reference evidence="2" key="1">
    <citation type="submission" date="2017-06" db="EMBL/GenBank/DDBJ databases">
        <authorList>
            <person name="Varghese N."/>
            <person name="Submissions S."/>
        </authorList>
    </citation>
    <scope>NUCLEOTIDE SEQUENCE [LARGE SCALE GENOMIC DNA]</scope>
    <source>
        <strain evidence="2">5C</strain>
    </source>
</reference>
<evidence type="ECO:0000313" key="2">
    <source>
        <dbReference type="Proteomes" id="UP000198480"/>
    </source>
</evidence>
<organism evidence="1 2">
    <name type="scientific">Belliella buryatensis</name>
    <dbReference type="NCBI Taxonomy" id="1500549"/>
    <lineage>
        <taxon>Bacteria</taxon>
        <taxon>Pseudomonadati</taxon>
        <taxon>Bacteroidota</taxon>
        <taxon>Cytophagia</taxon>
        <taxon>Cytophagales</taxon>
        <taxon>Cyclobacteriaceae</taxon>
        <taxon>Belliella</taxon>
    </lineage>
</organism>